<protein>
    <recommendedName>
        <fullName evidence="3">Antitoxin</fullName>
    </recommendedName>
</protein>
<name>A0A0F8XM09_9ZZZZ</name>
<comment type="caution">
    <text evidence="2">The sequence shown here is derived from an EMBL/GenBank/DDBJ whole genome shotgun (WGS) entry which is preliminary data.</text>
</comment>
<dbReference type="InterPro" id="IPR006442">
    <property type="entry name" value="Antitoxin_Phd/YefM"/>
</dbReference>
<dbReference type="Gene3D" id="3.40.1620.10">
    <property type="entry name" value="YefM-like domain"/>
    <property type="match status" value="1"/>
</dbReference>
<evidence type="ECO:0000313" key="2">
    <source>
        <dbReference type="EMBL" id="KKK62145.1"/>
    </source>
</evidence>
<organism evidence="2">
    <name type="scientific">marine sediment metagenome</name>
    <dbReference type="NCBI Taxonomy" id="412755"/>
    <lineage>
        <taxon>unclassified sequences</taxon>
        <taxon>metagenomes</taxon>
        <taxon>ecological metagenomes</taxon>
    </lineage>
</organism>
<sequence length="141" mass="15562">MRSRCGLQTVSGILADTENIWASREFMKTSLTDAIVLVKLYKMTNNSSRKVVTAAEAKSHFAESLRLVDKGEVVVITRYGKAVAALVGPEDLTQLDRLRARVPEEGLAKLVARWKDSGELSDALDEVVESRSSERQAPELD</sequence>
<accession>A0A0F8XM09</accession>
<reference evidence="2" key="1">
    <citation type="journal article" date="2015" name="Nature">
        <title>Complex archaea that bridge the gap between prokaryotes and eukaryotes.</title>
        <authorList>
            <person name="Spang A."/>
            <person name="Saw J.H."/>
            <person name="Jorgensen S.L."/>
            <person name="Zaremba-Niedzwiedzka K."/>
            <person name="Martijn J."/>
            <person name="Lind A.E."/>
            <person name="van Eijk R."/>
            <person name="Schleper C."/>
            <person name="Guy L."/>
            <person name="Ettema T.J."/>
        </authorList>
    </citation>
    <scope>NUCLEOTIDE SEQUENCE</scope>
</reference>
<evidence type="ECO:0008006" key="3">
    <source>
        <dbReference type="Google" id="ProtNLM"/>
    </source>
</evidence>
<dbReference type="NCBIfam" id="TIGR01552">
    <property type="entry name" value="phd_fam"/>
    <property type="match status" value="1"/>
</dbReference>
<dbReference type="SUPFAM" id="SSF143120">
    <property type="entry name" value="YefM-like"/>
    <property type="match status" value="1"/>
</dbReference>
<gene>
    <name evidence="2" type="ORF">LCGC14_3007270</name>
</gene>
<dbReference type="EMBL" id="LAZR01062140">
    <property type="protein sequence ID" value="KKK62145.1"/>
    <property type="molecule type" value="Genomic_DNA"/>
</dbReference>
<evidence type="ECO:0000256" key="1">
    <source>
        <dbReference type="ARBA" id="ARBA00009981"/>
    </source>
</evidence>
<proteinExistence type="inferred from homology"/>
<dbReference type="InterPro" id="IPR036165">
    <property type="entry name" value="YefM-like_sf"/>
</dbReference>
<comment type="similarity">
    <text evidence="1">Belongs to the phD/YefM antitoxin family.</text>
</comment>
<dbReference type="Pfam" id="PF02604">
    <property type="entry name" value="PhdYeFM_antitox"/>
    <property type="match status" value="1"/>
</dbReference>
<dbReference type="AlphaFoldDB" id="A0A0F8XM09"/>